<feature type="domain" description="HTH hxlR-type" evidence="1">
    <location>
        <begin position="2"/>
        <end position="34"/>
    </location>
</feature>
<name>R2TB28_9ENTE</name>
<dbReference type="InterPro" id="IPR002577">
    <property type="entry name" value="HTH_HxlR"/>
</dbReference>
<evidence type="ECO:0000313" key="3">
    <source>
        <dbReference type="Proteomes" id="UP000013782"/>
    </source>
</evidence>
<dbReference type="EMBL" id="AJAQ01000001">
    <property type="protein sequence ID" value="EOH97409.1"/>
    <property type="molecule type" value="Genomic_DNA"/>
</dbReference>
<dbReference type="Pfam" id="PF01638">
    <property type="entry name" value="HxlR"/>
    <property type="match status" value="1"/>
</dbReference>
<dbReference type="Proteomes" id="UP000013782">
    <property type="component" value="Unassembled WGS sequence"/>
</dbReference>
<reference evidence="2 3" key="1">
    <citation type="submission" date="2013-02" db="EMBL/GenBank/DDBJ databases">
        <title>The Genome Sequence of Enterococcus pallens BAA-351.</title>
        <authorList>
            <consortium name="The Broad Institute Genome Sequencing Platform"/>
            <consortium name="The Broad Institute Genome Sequencing Center for Infectious Disease"/>
            <person name="Earl A.M."/>
            <person name="Gilmore M.S."/>
            <person name="Lebreton F."/>
            <person name="Walker B."/>
            <person name="Young S.K."/>
            <person name="Zeng Q."/>
            <person name="Gargeya S."/>
            <person name="Fitzgerald M."/>
            <person name="Haas B."/>
            <person name="Abouelleil A."/>
            <person name="Alvarado L."/>
            <person name="Arachchi H.M."/>
            <person name="Berlin A.M."/>
            <person name="Chapman S.B."/>
            <person name="Dewar J."/>
            <person name="Goldberg J."/>
            <person name="Griggs A."/>
            <person name="Gujja S."/>
            <person name="Hansen M."/>
            <person name="Howarth C."/>
            <person name="Imamovic A."/>
            <person name="Larimer J."/>
            <person name="McCowan C."/>
            <person name="Murphy C."/>
            <person name="Neiman D."/>
            <person name="Pearson M."/>
            <person name="Priest M."/>
            <person name="Roberts A."/>
            <person name="Saif S."/>
            <person name="Shea T."/>
            <person name="Sisk P."/>
            <person name="Sykes S."/>
            <person name="Wortman J."/>
            <person name="Nusbaum C."/>
            <person name="Birren B."/>
        </authorList>
    </citation>
    <scope>NUCLEOTIDE SEQUENCE [LARGE SCALE GENOMIC DNA]</scope>
    <source>
        <strain evidence="2 3">ATCC BAA-351</strain>
    </source>
</reference>
<protein>
    <recommendedName>
        <fullName evidence="1">HTH hxlR-type domain-containing protein</fullName>
    </recommendedName>
</protein>
<accession>R2TB28</accession>
<evidence type="ECO:0000259" key="1">
    <source>
        <dbReference type="Pfam" id="PF01638"/>
    </source>
</evidence>
<dbReference type="STRING" id="160454.RV10_GL004361"/>
<gene>
    <name evidence="2" type="ORF">UAU_00077</name>
</gene>
<proteinExistence type="predicted"/>
<dbReference type="AlphaFoldDB" id="R2TB28"/>
<dbReference type="HOGENOM" id="CLU_3152566_0_0_9"/>
<organism evidence="2 3">
    <name type="scientific">Enterococcus pallens ATCC BAA-351</name>
    <dbReference type="NCBI Taxonomy" id="1158607"/>
    <lineage>
        <taxon>Bacteria</taxon>
        <taxon>Bacillati</taxon>
        <taxon>Bacillota</taxon>
        <taxon>Bacilli</taxon>
        <taxon>Lactobacillales</taxon>
        <taxon>Enterococcaceae</taxon>
        <taxon>Enterococcus</taxon>
    </lineage>
</organism>
<sequence length="48" mass="5610">MKEKPLMVVYGMTEYGNSLKPIIERLYVWGEAFNLKNAGYLEEENLLN</sequence>
<evidence type="ECO:0000313" key="2">
    <source>
        <dbReference type="EMBL" id="EOH97409.1"/>
    </source>
</evidence>
<keyword evidence="3" id="KW-1185">Reference proteome</keyword>
<comment type="caution">
    <text evidence="2">The sequence shown here is derived from an EMBL/GenBank/DDBJ whole genome shotgun (WGS) entry which is preliminary data.</text>
</comment>
<dbReference type="PATRIC" id="fig|1158607.3.peg.78"/>